<name>A0A6P8YZ07_DROAB</name>
<evidence type="ECO:0000313" key="4">
    <source>
        <dbReference type="Proteomes" id="UP000515160"/>
    </source>
</evidence>
<evidence type="ECO:0000313" key="5">
    <source>
        <dbReference type="RefSeq" id="XP_034110227.1"/>
    </source>
</evidence>
<dbReference type="SMART" id="SM00369">
    <property type="entry name" value="LRR_TYP"/>
    <property type="match status" value="10"/>
</dbReference>
<reference evidence="5" key="1">
    <citation type="submission" date="2025-08" db="UniProtKB">
        <authorList>
            <consortium name="RefSeq"/>
        </authorList>
    </citation>
    <scope>IDENTIFICATION</scope>
    <source>
        <strain evidence="5">15112-1751.03</strain>
        <tissue evidence="5">Whole Adult</tissue>
    </source>
</reference>
<dbReference type="Pfam" id="PF13855">
    <property type="entry name" value="LRR_8"/>
    <property type="match status" value="2"/>
</dbReference>
<evidence type="ECO:0000256" key="3">
    <source>
        <dbReference type="SAM" id="SignalP"/>
    </source>
</evidence>
<feature type="chain" id="PRO_5028313329" evidence="3">
    <location>
        <begin position="20"/>
        <end position="473"/>
    </location>
</feature>
<dbReference type="PANTHER" id="PTHR24366">
    <property type="entry name" value="IG(IMMUNOGLOBULIN) AND LRR(LEUCINE RICH REPEAT) DOMAINS"/>
    <property type="match status" value="1"/>
</dbReference>
<dbReference type="PROSITE" id="PS51450">
    <property type="entry name" value="LRR"/>
    <property type="match status" value="3"/>
</dbReference>
<organism evidence="4 5">
    <name type="scientific">Drosophila albomicans</name>
    <name type="common">Fruit fly</name>
    <dbReference type="NCBI Taxonomy" id="7291"/>
    <lineage>
        <taxon>Eukaryota</taxon>
        <taxon>Metazoa</taxon>
        <taxon>Ecdysozoa</taxon>
        <taxon>Arthropoda</taxon>
        <taxon>Hexapoda</taxon>
        <taxon>Insecta</taxon>
        <taxon>Pterygota</taxon>
        <taxon>Neoptera</taxon>
        <taxon>Endopterygota</taxon>
        <taxon>Diptera</taxon>
        <taxon>Brachycera</taxon>
        <taxon>Muscomorpha</taxon>
        <taxon>Ephydroidea</taxon>
        <taxon>Drosophilidae</taxon>
        <taxon>Drosophila</taxon>
    </lineage>
</organism>
<dbReference type="PANTHER" id="PTHR24366:SF96">
    <property type="entry name" value="LEUCINE RICH REPEAT CONTAINING 53"/>
    <property type="match status" value="1"/>
</dbReference>
<sequence length="473" mass="53753">MSVLKFSILCLTCFIATAAKPKCEMQKRKLTSLKCEELSSFTEISSVLHLPARNLQQLTIQSRDTKLTIGAANSSVNMPHLFLLDLSHSTGLELLSEGFSKYPNLTDIDITGCGLEQLLDSHFAIDSMVHLLKAGHNKLSSLSKDLFNRLPRLQKAYFNHNGLSHLELPHMPNLRYLELQRNKLTDFNLNNCPRLEHLDLYGNQLTEFQITPPAEGFNSSTKKQFPLRLLNLSFNKINVLRENHFELLGNLKILKLSGNRITTLKSAHLSGLTSLRHLLLASNYKIELQEHTFEGLEQLVTLDLSYIGLENLDPHLFGYKQVDKQGLYEYLPMAHMRQLRLVGNKLQHLDPRAFEKLPFLDTLVLASNAFRVLPAGPFAPIRSLRILFVRYNQLTKISRDLLEALSNITTLCIDNNQLSSLPDLNGTLPNLDAMTIGENPWQCDLFAQTERWLISRKIRYITDDIGSEKPICI</sequence>
<keyword evidence="2" id="KW-0677">Repeat</keyword>
<evidence type="ECO:0000256" key="2">
    <source>
        <dbReference type="ARBA" id="ARBA00022737"/>
    </source>
</evidence>
<gene>
    <name evidence="5" type="primary">LOC117571877</name>
</gene>
<dbReference type="Pfam" id="PF12799">
    <property type="entry name" value="LRR_4"/>
    <property type="match status" value="1"/>
</dbReference>
<feature type="signal peptide" evidence="3">
    <location>
        <begin position="1"/>
        <end position="19"/>
    </location>
</feature>
<dbReference type="InterPro" id="IPR001611">
    <property type="entry name" value="Leu-rich_rpt"/>
</dbReference>
<dbReference type="SUPFAM" id="SSF52058">
    <property type="entry name" value="L domain-like"/>
    <property type="match status" value="2"/>
</dbReference>
<dbReference type="InterPro" id="IPR025875">
    <property type="entry name" value="Leu-rich_rpt_4"/>
</dbReference>
<dbReference type="AlphaFoldDB" id="A0A6P8YZ07"/>
<dbReference type="RefSeq" id="XP_034110227.1">
    <property type="nucleotide sequence ID" value="XM_034254336.2"/>
</dbReference>
<proteinExistence type="predicted"/>
<keyword evidence="3" id="KW-0732">Signal</keyword>
<evidence type="ECO:0000256" key="1">
    <source>
        <dbReference type="ARBA" id="ARBA00022614"/>
    </source>
</evidence>
<dbReference type="GeneID" id="117571877"/>
<protein>
    <submittedName>
        <fullName evidence="5">Insulin-like growth factor-binding protein complex acid labile subunit</fullName>
    </submittedName>
</protein>
<dbReference type="OrthoDB" id="676979at2759"/>
<accession>A0A6P8YZ07</accession>
<dbReference type="InterPro" id="IPR032675">
    <property type="entry name" value="LRR_dom_sf"/>
</dbReference>
<keyword evidence="1" id="KW-0433">Leucine-rich repeat</keyword>
<dbReference type="InterPro" id="IPR003591">
    <property type="entry name" value="Leu-rich_rpt_typical-subtyp"/>
</dbReference>
<dbReference type="Gene3D" id="3.80.10.10">
    <property type="entry name" value="Ribonuclease Inhibitor"/>
    <property type="match status" value="4"/>
</dbReference>
<keyword evidence="4" id="KW-1185">Reference proteome</keyword>
<dbReference type="SMART" id="SM00364">
    <property type="entry name" value="LRR_BAC"/>
    <property type="match status" value="3"/>
</dbReference>
<dbReference type="Proteomes" id="UP000515160">
    <property type="component" value="Chromosome 3"/>
</dbReference>